<protein>
    <submittedName>
        <fullName evidence="1">Oidioi.mRNA.OKI2018_I69.YSR.g17063.t1.cds</fullName>
    </submittedName>
</protein>
<gene>
    <name evidence="1" type="ORF">OKIOD_LOCUS8621</name>
</gene>
<proteinExistence type="predicted"/>
<reference evidence="1 2" key="1">
    <citation type="submission" date="2021-04" db="EMBL/GenBank/DDBJ databases">
        <authorList>
            <person name="Bliznina A."/>
        </authorList>
    </citation>
    <scope>NUCLEOTIDE SEQUENCE [LARGE SCALE GENOMIC DNA]</scope>
</reference>
<evidence type="ECO:0000313" key="1">
    <source>
        <dbReference type="EMBL" id="CAG5101412.1"/>
    </source>
</evidence>
<keyword evidence="2" id="KW-1185">Reference proteome</keyword>
<accession>A0ABN7SN61</accession>
<sequence>MSPPSDQIYSFFVRETLSRNQNRFWQREFTLGHGNIELGYPSAHWGKIKEKPLVIKSFTELQNIQIFDGDTVFPESKFQASRLDTVIQATFADDIKRCIQDLTEALAILVDEE</sequence>
<evidence type="ECO:0000313" key="2">
    <source>
        <dbReference type="Proteomes" id="UP001158576"/>
    </source>
</evidence>
<dbReference type="EMBL" id="OU015570">
    <property type="protein sequence ID" value="CAG5101412.1"/>
    <property type="molecule type" value="Genomic_DNA"/>
</dbReference>
<dbReference type="Proteomes" id="UP001158576">
    <property type="component" value="Chromosome YSR"/>
</dbReference>
<organism evidence="1 2">
    <name type="scientific">Oikopleura dioica</name>
    <name type="common">Tunicate</name>
    <dbReference type="NCBI Taxonomy" id="34765"/>
    <lineage>
        <taxon>Eukaryota</taxon>
        <taxon>Metazoa</taxon>
        <taxon>Chordata</taxon>
        <taxon>Tunicata</taxon>
        <taxon>Appendicularia</taxon>
        <taxon>Copelata</taxon>
        <taxon>Oikopleuridae</taxon>
        <taxon>Oikopleura</taxon>
    </lineage>
</organism>
<name>A0ABN7SN61_OIKDI</name>